<accession>A0AA40ATA7</accession>
<name>A0AA40ATA7_9PEZI</name>
<gene>
    <name evidence="1" type="ORF">B0T26DRAFT_616683</name>
</gene>
<dbReference type="RefSeq" id="XP_060297530.1">
    <property type="nucleotide sequence ID" value="XM_060435999.1"/>
</dbReference>
<dbReference type="GeneID" id="85319269"/>
<dbReference type="SUPFAM" id="SSF49503">
    <property type="entry name" value="Cupredoxins"/>
    <property type="match status" value="1"/>
</dbReference>
<sequence>TIKVAVGKSGLTFDPNSITAKVGDVVEFNFYAKNHSVVGGDFLNPCKPAEGSFFSGFFPTGANAVNVPPQSQVFRLTVNSTDPIVFYCSQNTGSHCKNGMAGVINPTTLRSLSAYQTLAKALVGNA</sequence>
<dbReference type="InterPro" id="IPR052953">
    <property type="entry name" value="Ser-rich/MCO-related"/>
</dbReference>
<dbReference type="AlphaFoldDB" id="A0AA40ATA7"/>
<protein>
    <submittedName>
        <fullName evidence="1">Cupredoxin</fullName>
    </submittedName>
</protein>
<comment type="caution">
    <text evidence="1">The sequence shown here is derived from an EMBL/GenBank/DDBJ whole genome shotgun (WGS) entry which is preliminary data.</text>
</comment>
<evidence type="ECO:0000313" key="1">
    <source>
        <dbReference type="EMBL" id="KAK0721606.1"/>
    </source>
</evidence>
<keyword evidence="2" id="KW-1185">Reference proteome</keyword>
<dbReference type="Proteomes" id="UP001172101">
    <property type="component" value="Unassembled WGS sequence"/>
</dbReference>
<feature type="non-terminal residue" evidence="1">
    <location>
        <position position="126"/>
    </location>
</feature>
<dbReference type="EMBL" id="JAUIRO010000003">
    <property type="protein sequence ID" value="KAK0721606.1"/>
    <property type="molecule type" value="Genomic_DNA"/>
</dbReference>
<reference evidence="1" key="1">
    <citation type="submission" date="2023-06" db="EMBL/GenBank/DDBJ databases">
        <title>Genome-scale phylogeny and comparative genomics of the fungal order Sordariales.</title>
        <authorList>
            <consortium name="Lawrence Berkeley National Laboratory"/>
            <person name="Hensen N."/>
            <person name="Bonometti L."/>
            <person name="Westerberg I."/>
            <person name="Brannstrom I.O."/>
            <person name="Guillou S."/>
            <person name="Cros-Aarteil S."/>
            <person name="Calhoun S."/>
            <person name="Haridas S."/>
            <person name="Kuo A."/>
            <person name="Mondo S."/>
            <person name="Pangilinan J."/>
            <person name="Riley R."/>
            <person name="LaButti K."/>
            <person name="Andreopoulos B."/>
            <person name="Lipzen A."/>
            <person name="Chen C."/>
            <person name="Yanf M."/>
            <person name="Daum C."/>
            <person name="Ng V."/>
            <person name="Clum A."/>
            <person name="Steindorff A."/>
            <person name="Ohm R."/>
            <person name="Martin F."/>
            <person name="Silar P."/>
            <person name="Natvig D."/>
            <person name="Lalanne C."/>
            <person name="Gautier V."/>
            <person name="Ament-velasquez S.L."/>
            <person name="Kruys A."/>
            <person name="Hutchinson M.I."/>
            <person name="Powell A.J."/>
            <person name="Barry K."/>
            <person name="Miller A.N."/>
            <person name="Grigoriev I.V."/>
            <person name="Debuchy R."/>
            <person name="Gladieux P."/>
            <person name="Thoren M.H."/>
            <person name="Johannesson H."/>
        </authorList>
    </citation>
    <scope>NUCLEOTIDE SEQUENCE</scope>
    <source>
        <strain evidence="1">SMH2392-1A</strain>
    </source>
</reference>
<dbReference type="CDD" id="cd00920">
    <property type="entry name" value="Cupredoxin"/>
    <property type="match status" value="1"/>
</dbReference>
<organism evidence="1 2">
    <name type="scientific">Lasiosphaeria miniovina</name>
    <dbReference type="NCBI Taxonomy" id="1954250"/>
    <lineage>
        <taxon>Eukaryota</taxon>
        <taxon>Fungi</taxon>
        <taxon>Dikarya</taxon>
        <taxon>Ascomycota</taxon>
        <taxon>Pezizomycotina</taxon>
        <taxon>Sordariomycetes</taxon>
        <taxon>Sordariomycetidae</taxon>
        <taxon>Sordariales</taxon>
        <taxon>Lasiosphaeriaceae</taxon>
        <taxon>Lasiosphaeria</taxon>
    </lineage>
</organism>
<dbReference type="PANTHER" id="PTHR34883:SF15">
    <property type="entry name" value="EXTRACELLULAR SERINE-RICH PROTEIN"/>
    <property type="match status" value="1"/>
</dbReference>
<dbReference type="Gene3D" id="2.60.40.420">
    <property type="entry name" value="Cupredoxins - blue copper proteins"/>
    <property type="match status" value="1"/>
</dbReference>
<dbReference type="InterPro" id="IPR008972">
    <property type="entry name" value="Cupredoxin"/>
</dbReference>
<proteinExistence type="predicted"/>
<evidence type="ECO:0000313" key="2">
    <source>
        <dbReference type="Proteomes" id="UP001172101"/>
    </source>
</evidence>
<feature type="non-terminal residue" evidence="1">
    <location>
        <position position="1"/>
    </location>
</feature>
<dbReference type="PANTHER" id="PTHR34883">
    <property type="entry name" value="SERINE-RICH PROTEIN, PUTATIVE-RELATED-RELATED"/>
    <property type="match status" value="1"/>
</dbReference>